<evidence type="ECO:0000313" key="1">
    <source>
        <dbReference type="EMBL" id="MPM69887.1"/>
    </source>
</evidence>
<name>A0A645BXI3_9ZZZZ</name>
<reference evidence="1" key="1">
    <citation type="submission" date="2019-08" db="EMBL/GenBank/DDBJ databases">
        <authorList>
            <person name="Kucharzyk K."/>
            <person name="Murdoch R.W."/>
            <person name="Higgins S."/>
            <person name="Loffler F."/>
        </authorList>
    </citation>
    <scope>NUCLEOTIDE SEQUENCE</scope>
</reference>
<proteinExistence type="predicted"/>
<gene>
    <name evidence="1" type="ORF">SDC9_116835</name>
</gene>
<sequence length="97" mass="10104">MQALAGPGQVVHFLASGMQQMLAQLHVLGHHGLGVVQGLRTDLAHMIDAHQGCGEPALFIAQVGFGDPCCRRALCGHRVGKQSAKSCIGSGQKLVHG</sequence>
<dbReference type="AlphaFoldDB" id="A0A645BXI3"/>
<accession>A0A645BXI3</accession>
<organism evidence="1">
    <name type="scientific">bioreactor metagenome</name>
    <dbReference type="NCBI Taxonomy" id="1076179"/>
    <lineage>
        <taxon>unclassified sequences</taxon>
        <taxon>metagenomes</taxon>
        <taxon>ecological metagenomes</taxon>
    </lineage>
</organism>
<dbReference type="EMBL" id="VSSQ01023139">
    <property type="protein sequence ID" value="MPM69887.1"/>
    <property type="molecule type" value="Genomic_DNA"/>
</dbReference>
<comment type="caution">
    <text evidence="1">The sequence shown here is derived from an EMBL/GenBank/DDBJ whole genome shotgun (WGS) entry which is preliminary data.</text>
</comment>
<protein>
    <submittedName>
        <fullName evidence="1">Uncharacterized protein</fullName>
    </submittedName>
</protein>